<keyword evidence="3" id="KW-1185">Reference proteome</keyword>
<feature type="domain" description="Aminoglycoside phosphotransferase" evidence="1">
    <location>
        <begin position="65"/>
        <end position="271"/>
    </location>
</feature>
<organism evidence="2 3">
    <name type="scientific">Cercospora berteroae</name>
    <dbReference type="NCBI Taxonomy" id="357750"/>
    <lineage>
        <taxon>Eukaryota</taxon>
        <taxon>Fungi</taxon>
        <taxon>Dikarya</taxon>
        <taxon>Ascomycota</taxon>
        <taxon>Pezizomycotina</taxon>
        <taxon>Dothideomycetes</taxon>
        <taxon>Dothideomycetidae</taxon>
        <taxon>Mycosphaerellales</taxon>
        <taxon>Mycosphaerellaceae</taxon>
        <taxon>Cercospora</taxon>
    </lineage>
</organism>
<dbReference type="Proteomes" id="UP000237631">
    <property type="component" value="Unassembled WGS sequence"/>
</dbReference>
<dbReference type="InterPro" id="IPR002575">
    <property type="entry name" value="Aminoglycoside_PTrfase"/>
</dbReference>
<dbReference type="InterPro" id="IPR051678">
    <property type="entry name" value="AGP_Transferase"/>
</dbReference>
<dbReference type="Gene3D" id="3.90.1200.10">
    <property type="match status" value="1"/>
</dbReference>
<dbReference type="PANTHER" id="PTHR21310:SF55">
    <property type="entry name" value="AMINOGLYCOSIDE PHOSPHOTRANSFERASE DOMAIN-CONTAINING PROTEIN"/>
    <property type="match status" value="1"/>
</dbReference>
<dbReference type="SUPFAM" id="SSF56112">
    <property type="entry name" value="Protein kinase-like (PK-like)"/>
    <property type="match status" value="1"/>
</dbReference>
<proteinExistence type="predicted"/>
<dbReference type="STRING" id="357750.A0A2S6BVW3"/>
<evidence type="ECO:0000313" key="2">
    <source>
        <dbReference type="EMBL" id="PPJ51630.1"/>
    </source>
</evidence>
<comment type="caution">
    <text evidence="2">The sequence shown here is derived from an EMBL/GenBank/DDBJ whole genome shotgun (WGS) entry which is preliminary data.</text>
</comment>
<dbReference type="CDD" id="cd05120">
    <property type="entry name" value="APH_ChoK_like"/>
    <property type="match status" value="1"/>
</dbReference>
<name>A0A2S6BVW3_9PEZI</name>
<dbReference type="PANTHER" id="PTHR21310">
    <property type="entry name" value="AMINOGLYCOSIDE PHOSPHOTRANSFERASE-RELATED-RELATED"/>
    <property type="match status" value="1"/>
</dbReference>
<evidence type="ECO:0000313" key="3">
    <source>
        <dbReference type="Proteomes" id="UP000237631"/>
    </source>
</evidence>
<dbReference type="EMBL" id="PNEN01001745">
    <property type="protein sequence ID" value="PPJ51630.1"/>
    <property type="molecule type" value="Genomic_DNA"/>
</dbReference>
<dbReference type="OrthoDB" id="8300194at2759"/>
<gene>
    <name evidence="2" type="ORF">CBER1_08835</name>
</gene>
<accession>A0A2S6BVW3</accession>
<dbReference type="AlphaFoldDB" id="A0A2S6BVW3"/>
<sequence>MQSEGIAMVSEKPNAPVSLATPVKDGFARRNLTKLALATTARLYSRVGRCRRITRNIIVKSGSDVDLTEAASMLYIAANTSIPVPIVHCAFKSEGKVYLVMEKVRGENMYKAWEQLGESERESLLAQLKELLEQMRRIQAPTGTGVQSCIGGSLHDSRIPHGNPRFGPFKTIQEFHLWLRGGLQISDIQDGNHREELETMIKRQDKDWPTPVFTHGDLNPANILVHQGRISGIIDWEFAGWYPHYWEYTSARYLDRIIPTWTAVLDQALQAFPQELEMERTRQKWWGDV</sequence>
<evidence type="ECO:0000259" key="1">
    <source>
        <dbReference type="Pfam" id="PF01636"/>
    </source>
</evidence>
<dbReference type="InterPro" id="IPR011009">
    <property type="entry name" value="Kinase-like_dom_sf"/>
</dbReference>
<reference evidence="3" key="1">
    <citation type="journal article" date="2017" name="bioRxiv">
        <title>Conservation of a gene cluster reveals novel cercosporin biosynthetic mechanisms and extends production to the genus Colletotrichum.</title>
        <authorList>
            <person name="de Jonge R."/>
            <person name="Ebert M.K."/>
            <person name="Huitt-Roehl C.R."/>
            <person name="Pal P."/>
            <person name="Suttle J.C."/>
            <person name="Spanner R.E."/>
            <person name="Neubauer J.D."/>
            <person name="Jurick W.M.II."/>
            <person name="Stott K.A."/>
            <person name="Secor G.A."/>
            <person name="Thomma B.P.H.J."/>
            <person name="Van de Peer Y."/>
            <person name="Townsend C.A."/>
            <person name="Bolton M.D."/>
        </authorList>
    </citation>
    <scope>NUCLEOTIDE SEQUENCE [LARGE SCALE GENOMIC DNA]</scope>
    <source>
        <strain evidence="3">CBS538.71</strain>
    </source>
</reference>
<protein>
    <recommendedName>
        <fullName evidence="1">Aminoglycoside phosphotransferase domain-containing protein</fullName>
    </recommendedName>
</protein>
<dbReference type="Pfam" id="PF01636">
    <property type="entry name" value="APH"/>
    <property type="match status" value="1"/>
</dbReference>